<feature type="region of interest" description="Disordered" evidence="1">
    <location>
        <begin position="1"/>
        <end position="37"/>
    </location>
</feature>
<comment type="caution">
    <text evidence="2">The sequence shown here is derived from an EMBL/GenBank/DDBJ whole genome shotgun (WGS) entry which is preliminary data.</text>
</comment>
<feature type="compositionally biased region" description="Polar residues" evidence="1">
    <location>
        <begin position="1"/>
        <end position="14"/>
    </location>
</feature>
<name>A0ABU7CRT0_9TELE</name>
<evidence type="ECO:0008006" key="4">
    <source>
        <dbReference type="Google" id="ProtNLM"/>
    </source>
</evidence>
<proteinExistence type="predicted"/>
<evidence type="ECO:0000313" key="2">
    <source>
        <dbReference type="EMBL" id="MED6265451.1"/>
    </source>
</evidence>
<sequence length="122" mass="13229">MTTINPGLSISSTTGDGGKGRKVSVGWNKAGHVTERSKEGLSVVLVQRERAVSRLLHEPTLNNKTDSGLRPTLGLDQSRSDQNDTAGQDWVLFQQENKKEKPKNRGDIAHTRAAGEPEGTQP</sequence>
<dbReference type="EMBL" id="JAHUTJ010002973">
    <property type="protein sequence ID" value="MED6265451.1"/>
    <property type="molecule type" value="Genomic_DNA"/>
</dbReference>
<protein>
    <recommendedName>
        <fullName evidence="4">Prolactin receptor</fullName>
    </recommendedName>
</protein>
<accession>A0ABU7CRT0</accession>
<gene>
    <name evidence="2" type="ORF">CHARACLAT_025593</name>
</gene>
<dbReference type="Proteomes" id="UP001352852">
    <property type="component" value="Unassembled WGS sequence"/>
</dbReference>
<organism evidence="2 3">
    <name type="scientific">Characodon lateralis</name>
    <dbReference type="NCBI Taxonomy" id="208331"/>
    <lineage>
        <taxon>Eukaryota</taxon>
        <taxon>Metazoa</taxon>
        <taxon>Chordata</taxon>
        <taxon>Craniata</taxon>
        <taxon>Vertebrata</taxon>
        <taxon>Euteleostomi</taxon>
        <taxon>Actinopterygii</taxon>
        <taxon>Neopterygii</taxon>
        <taxon>Teleostei</taxon>
        <taxon>Neoteleostei</taxon>
        <taxon>Acanthomorphata</taxon>
        <taxon>Ovalentaria</taxon>
        <taxon>Atherinomorphae</taxon>
        <taxon>Cyprinodontiformes</taxon>
        <taxon>Goodeidae</taxon>
        <taxon>Characodon</taxon>
    </lineage>
</organism>
<evidence type="ECO:0000256" key="1">
    <source>
        <dbReference type="SAM" id="MobiDB-lite"/>
    </source>
</evidence>
<evidence type="ECO:0000313" key="3">
    <source>
        <dbReference type="Proteomes" id="UP001352852"/>
    </source>
</evidence>
<keyword evidence="3" id="KW-1185">Reference proteome</keyword>
<feature type="compositionally biased region" description="Basic and acidic residues" evidence="1">
    <location>
        <begin position="96"/>
        <end position="115"/>
    </location>
</feature>
<reference evidence="2 3" key="1">
    <citation type="submission" date="2021-06" db="EMBL/GenBank/DDBJ databases">
        <authorList>
            <person name="Palmer J.M."/>
        </authorList>
    </citation>
    <scope>NUCLEOTIDE SEQUENCE [LARGE SCALE GENOMIC DNA]</scope>
    <source>
        <strain evidence="2 3">CL_MEX2019</strain>
        <tissue evidence="2">Muscle</tissue>
    </source>
</reference>
<feature type="region of interest" description="Disordered" evidence="1">
    <location>
        <begin position="53"/>
        <end position="122"/>
    </location>
</feature>